<keyword evidence="5 6" id="KW-0472">Membrane</keyword>
<dbReference type="CDD" id="cd12915">
    <property type="entry name" value="PDC2_DGC_like"/>
    <property type="match status" value="1"/>
</dbReference>
<evidence type="ECO:0000259" key="8">
    <source>
        <dbReference type="PROSITE" id="PS50113"/>
    </source>
</evidence>
<dbReference type="InterPro" id="IPR043128">
    <property type="entry name" value="Rev_trsase/Diguanyl_cyclase"/>
</dbReference>
<keyword evidence="12" id="KW-1185">Reference proteome</keyword>
<evidence type="ECO:0000256" key="4">
    <source>
        <dbReference type="ARBA" id="ARBA00022989"/>
    </source>
</evidence>
<feature type="domain" description="PAC" evidence="8">
    <location>
        <begin position="526"/>
        <end position="578"/>
    </location>
</feature>
<feature type="domain" description="GGDEF" evidence="10">
    <location>
        <begin position="610"/>
        <end position="748"/>
    </location>
</feature>
<dbReference type="Gene3D" id="3.30.70.270">
    <property type="match status" value="1"/>
</dbReference>
<evidence type="ECO:0000256" key="5">
    <source>
        <dbReference type="ARBA" id="ARBA00023136"/>
    </source>
</evidence>
<dbReference type="Pfam" id="PF00990">
    <property type="entry name" value="GGDEF"/>
    <property type="match status" value="1"/>
</dbReference>
<sequence length="1015" mass="111626">MLTVAAVVLGLAGFTLYRDQQRLRERASTSTQNIAALLDQSIASAFDKVDSVLLSTEQLYLRRGPGGVPTALPPSDVNAQLRLLAAHVPEVFAIRILDRNGVLRYGSDELPAQRMSYADRGFFTRLRDNPGQGRVVDGPLLGRQHTQWIVVLARPLLDKEGRFAGVVYANFRTAFFERILSAPVLGPQGAATVRTTDLALVHRFPDTQGAVGSRNVSRELAAAIGAHPQAGEYIAATALDGIERSNAYRRVSGLPFYVIVGTATLNDTRHLLRYGSVLFALAACALGLAAVVVWVNVRNERRLRADISARKDINAALQREVDERRRAEAQATQALRYARGLIEGSLDPLVVLDREGLITDGNQAFESFVGQPKEALIGQAYAAWCVLPEAARLTVAAVFHHGSVHRQPLDMRLAAGEVKHTLFSARLYRGPDDEVAGLVATVHDTTEQRRAEQYMRVAAAAFEAQEGMMVTDAQHVILRVNKAFTRITGYSADEAVGQTPRLLSSGHHTQDFYTAMYQSLAETNAWQGEVWNRRKNGQIYPQWLTITAVRDADGHLDNYVSTLSDITFRKEAEDKIKVLAYFDALTGLANRRMLMDRLGHALASSNRSGQYGALLFIDLDRFKNVNDTLGHDYGDLLLQQVAQRITAQVRENDTVARLGGDEFVVMLDALTDRADTSADHARLVGEKLLATIGEPYHIKGLECRSSPSIGITLFMDHHHTAEEVLRQADLAMYQAKGNGRNGLRFFDPAMDAEVARRAALEHDLRSAIEHHQLELHYQAQVNGRGDTVGAEALVRWSHPARGRVSPAEFIPIAEESGLILPLGAWVLDEACRQLATWAAHPQLQRITVAVNISARQIQQEDFVQQVRTVVRRHGIEPRRLKLELTESVLISDIQGIADKMVALQLDGIRFALDDFGTGFSSLSYLKRLPLDQLKIDSSFVRDILIDPSDKAIARMVISLGHSLELEVIAEGVETEAQSSMLASLGCHRYQGYLYGKACAAPAFEALALGAAAAPA</sequence>
<dbReference type="InterPro" id="IPR000700">
    <property type="entry name" value="PAS-assoc_C"/>
</dbReference>
<dbReference type="SUPFAM" id="SSF141868">
    <property type="entry name" value="EAL domain-like"/>
    <property type="match status" value="1"/>
</dbReference>
<protein>
    <submittedName>
        <fullName evidence="11">EAL domain-containing protein</fullName>
    </submittedName>
</protein>
<evidence type="ECO:0000259" key="10">
    <source>
        <dbReference type="PROSITE" id="PS50887"/>
    </source>
</evidence>
<comment type="subcellular location">
    <subcellularLocation>
        <location evidence="1">Cell membrane</location>
        <topology evidence="1">Multi-pass membrane protein</topology>
    </subcellularLocation>
</comment>
<dbReference type="NCBIfam" id="TIGR00254">
    <property type="entry name" value="GGDEF"/>
    <property type="match status" value="1"/>
</dbReference>
<dbReference type="InterPro" id="IPR013656">
    <property type="entry name" value="PAS_4"/>
</dbReference>
<dbReference type="PROSITE" id="PS50113">
    <property type="entry name" value="PAC"/>
    <property type="match status" value="1"/>
</dbReference>
<dbReference type="SMART" id="SM00052">
    <property type="entry name" value="EAL"/>
    <property type="match status" value="1"/>
</dbReference>
<dbReference type="Pfam" id="PF00563">
    <property type="entry name" value="EAL"/>
    <property type="match status" value="1"/>
</dbReference>
<dbReference type="PANTHER" id="PTHR44757">
    <property type="entry name" value="DIGUANYLATE CYCLASE DGCP"/>
    <property type="match status" value="1"/>
</dbReference>
<feature type="domain" description="PAS" evidence="7">
    <location>
        <begin position="334"/>
        <end position="389"/>
    </location>
</feature>
<accession>A0ABW2QI72</accession>
<dbReference type="SMART" id="SM00267">
    <property type="entry name" value="GGDEF"/>
    <property type="match status" value="1"/>
</dbReference>
<dbReference type="Gene3D" id="3.30.450.20">
    <property type="entry name" value="PAS domain"/>
    <property type="match status" value="4"/>
</dbReference>
<dbReference type="EMBL" id="JBHTCA010000005">
    <property type="protein sequence ID" value="MFC7409149.1"/>
    <property type="molecule type" value="Genomic_DNA"/>
</dbReference>
<feature type="domain" description="PAS" evidence="7">
    <location>
        <begin position="451"/>
        <end position="499"/>
    </location>
</feature>
<reference evidence="12" key="1">
    <citation type="journal article" date="2019" name="Int. J. Syst. Evol. Microbiol.">
        <title>The Global Catalogue of Microorganisms (GCM) 10K type strain sequencing project: providing services to taxonomists for standard genome sequencing and annotation.</title>
        <authorList>
            <consortium name="The Broad Institute Genomics Platform"/>
            <consortium name="The Broad Institute Genome Sequencing Center for Infectious Disease"/>
            <person name="Wu L."/>
            <person name="Ma J."/>
        </authorList>
    </citation>
    <scope>NUCLEOTIDE SEQUENCE [LARGE SCALE GENOMIC DNA]</scope>
    <source>
        <strain evidence="12">CGMCC 1.12371</strain>
    </source>
</reference>
<evidence type="ECO:0000259" key="7">
    <source>
        <dbReference type="PROSITE" id="PS50112"/>
    </source>
</evidence>
<gene>
    <name evidence="11" type="ORF">ACFQPB_09780</name>
</gene>
<dbReference type="SMART" id="SM00086">
    <property type="entry name" value="PAC"/>
    <property type="match status" value="2"/>
</dbReference>
<dbReference type="CDD" id="cd01949">
    <property type="entry name" value="GGDEF"/>
    <property type="match status" value="1"/>
</dbReference>
<dbReference type="PROSITE" id="PS50112">
    <property type="entry name" value="PAS"/>
    <property type="match status" value="2"/>
</dbReference>
<dbReference type="SMART" id="SM00091">
    <property type="entry name" value="PAS"/>
    <property type="match status" value="2"/>
</dbReference>
<dbReference type="SUPFAM" id="SSF55073">
    <property type="entry name" value="Nucleotide cyclase"/>
    <property type="match status" value="1"/>
</dbReference>
<feature type="transmembrane region" description="Helical" evidence="6">
    <location>
        <begin position="274"/>
        <end position="295"/>
    </location>
</feature>
<dbReference type="PROSITE" id="PS50887">
    <property type="entry name" value="GGDEF"/>
    <property type="match status" value="1"/>
</dbReference>
<keyword evidence="2" id="KW-1003">Cell membrane</keyword>
<evidence type="ECO:0000313" key="11">
    <source>
        <dbReference type="EMBL" id="MFC7409149.1"/>
    </source>
</evidence>
<proteinExistence type="predicted"/>
<dbReference type="CDD" id="cd12914">
    <property type="entry name" value="PDC1_DGC_like"/>
    <property type="match status" value="1"/>
</dbReference>
<dbReference type="SUPFAM" id="SSF55785">
    <property type="entry name" value="PYP-like sensor domain (PAS domain)"/>
    <property type="match status" value="2"/>
</dbReference>
<dbReference type="Pfam" id="PF02743">
    <property type="entry name" value="dCache_1"/>
    <property type="match status" value="1"/>
</dbReference>
<dbReference type="InterPro" id="IPR033479">
    <property type="entry name" value="dCache_1"/>
</dbReference>
<dbReference type="CDD" id="cd00130">
    <property type="entry name" value="PAS"/>
    <property type="match status" value="2"/>
</dbReference>
<organism evidence="11 12">
    <name type="scientific">Hydrogenophaga atypica</name>
    <dbReference type="NCBI Taxonomy" id="249409"/>
    <lineage>
        <taxon>Bacteria</taxon>
        <taxon>Pseudomonadati</taxon>
        <taxon>Pseudomonadota</taxon>
        <taxon>Betaproteobacteria</taxon>
        <taxon>Burkholderiales</taxon>
        <taxon>Comamonadaceae</taxon>
        <taxon>Hydrogenophaga</taxon>
    </lineage>
</organism>
<dbReference type="InterPro" id="IPR001633">
    <property type="entry name" value="EAL_dom"/>
</dbReference>
<evidence type="ECO:0000313" key="12">
    <source>
        <dbReference type="Proteomes" id="UP001596501"/>
    </source>
</evidence>
<dbReference type="InterPro" id="IPR000014">
    <property type="entry name" value="PAS"/>
</dbReference>
<dbReference type="NCBIfam" id="TIGR00229">
    <property type="entry name" value="sensory_box"/>
    <property type="match status" value="2"/>
</dbReference>
<dbReference type="Gene3D" id="3.20.20.450">
    <property type="entry name" value="EAL domain"/>
    <property type="match status" value="1"/>
</dbReference>
<dbReference type="RefSeq" id="WP_382222444.1">
    <property type="nucleotide sequence ID" value="NZ_JBHTCA010000005.1"/>
</dbReference>
<keyword evidence="4 6" id="KW-1133">Transmembrane helix</keyword>
<dbReference type="CDD" id="cd01948">
    <property type="entry name" value="EAL"/>
    <property type="match status" value="1"/>
</dbReference>
<dbReference type="Pfam" id="PF08448">
    <property type="entry name" value="PAS_4"/>
    <property type="match status" value="1"/>
</dbReference>
<dbReference type="InterPro" id="IPR000160">
    <property type="entry name" value="GGDEF_dom"/>
</dbReference>
<dbReference type="InterPro" id="IPR035965">
    <property type="entry name" value="PAS-like_dom_sf"/>
</dbReference>
<dbReference type="InterPro" id="IPR052155">
    <property type="entry name" value="Biofilm_reg_signaling"/>
</dbReference>
<dbReference type="Pfam" id="PF13426">
    <property type="entry name" value="PAS_9"/>
    <property type="match status" value="1"/>
</dbReference>
<dbReference type="PROSITE" id="PS50883">
    <property type="entry name" value="EAL"/>
    <property type="match status" value="1"/>
</dbReference>
<evidence type="ECO:0000256" key="2">
    <source>
        <dbReference type="ARBA" id="ARBA00022475"/>
    </source>
</evidence>
<dbReference type="InterPro" id="IPR001610">
    <property type="entry name" value="PAC"/>
</dbReference>
<dbReference type="InterPro" id="IPR035919">
    <property type="entry name" value="EAL_sf"/>
</dbReference>
<keyword evidence="3 6" id="KW-0812">Transmembrane</keyword>
<feature type="domain" description="EAL" evidence="9">
    <location>
        <begin position="757"/>
        <end position="1011"/>
    </location>
</feature>
<evidence type="ECO:0000256" key="1">
    <source>
        <dbReference type="ARBA" id="ARBA00004651"/>
    </source>
</evidence>
<dbReference type="InterPro" id="IPR029787">
    <property type="entry name" value="Nucleotide_cyclase"/>
</dbReference>
<name>A0ABW2QI72_9BURK</name>
<dbReference type="Proteomes" id="UP001596501">
    <property type="component" value="Unassembled WGS sequence"/>
</dbReference>
<evidence type="ECO:0000256" key="6">
    <source>
        <dbReference type="SAM" id="Phobius"/>
    </source>
</evidence>
<evidence type="ECO:0000256" key="3">
    <source>
        <dbReference type="ARBA" id="ARBA00022692"/>
    </source>
</evidence>
<comment type="caution">
    <text evidence="11">The sequence shown here is derived from an EMBL/GenBank/DDBJ whole genome shotgun (WGS) entry which is preliminary data.</text>
</comment>
<dbReference type="PANTHER" id="PTHR44757:SF2">
    <property type="entry name" value="BIOFILM ARCHITECTURE MAINTENANCE PROTEIN MBAA"/>
    <property type="match status" value="1"/>
</dbReference>
<evidence type="ECO:0000259" key="9">
    <source>
        <dbReference type="PROSITE" id="PS50883"/>
    </source>
</evidence>